<protein>
    <recommendedName>
        <fullName evidence="4">EF-hand domain-containing protein</fullName>
    </recommendedName>
</protein>
<gene>
    <name evidence="2" type="ORF">L9F63_022915</name>
</gene>
<dbReference type="PROSITE" id="PS00018">
    <property type="entry name" value="EF_HAND_1"/>
    <property type="match status" value="1"/>
</dbReference>
<organism evidence="2 3">
    <name type="scientific">Diploptera punctata</name>
    <name type="common">Pacific beetle cockroach</name>
    <dbReference type="NCBI Taxonomy" id="6984"/>
    <lineage>
        <taxon>Eukaryota</taxon>
        <taxon>Metazoa</taxon>
        <taxon>Ecdysozoa</taxon>
        <taxon>Arthropoda</taxon>
        <taxon>Hexapoda</taxon>
        <taxon>Insecta</taxon>
        <taxon>Pterygota</taxon>
        <taxon>Neoptera</taxon>
        <taxon>Polyneoptera</taxon>
        <taxon>Dictyoptera</taxon>
        <taxon>Blattodea</taxon>
        <taxon>Blaberoidea</taxon>
        <taxon>Blaberidae</taxon>
        <taxon>Diplopterinae</taxon>
        <taxon>Diploptera</taxon>
    </lineage>
</organism>
<dbReference type="SUPFAM" id="SSF47473">
    <property type="entry name" value="EF-hand"/>
    <property type="match status" value="1"/>
</dbReference>
<dbReference type="Gene3D" id="1.10.238.10">
    <property type="entry name" value="EF-hand"/>
    <property type="match status" value="1"/>
</dbReference>
<dbReference type="EMBL" id="JASPKZ010007751">
    <property type="protein sequence ID" value="KAJ9582733.1"/>
    <property type="molecule type" value="Genomic_DNA"/>
</dbReference>
<sequence>MSDFRRKKLLHVFNVFFDVNRSGTIEKKDFELAVEKICKTRGWDKNDPKSQDIKDILYKVWDDLQKRADVNQDGQ</sequence>
<evidence type="ECO:0000313" key="3">
    <source>
        <dbReference type="Proteomes" id="UP001233999"/>
    </source>
</evidence>
<evidence type="ECO:0000313" key="2">
    <source>
        <dbReference type="EMBL" id="KAJ9582733.1"/>
    </source>
</evidence>
<reference evidence="2" key="2">
    <citation type="submission" date="2023-05" db="EMBL/GenBank/DDBJ databases">
        <authorList>
            <person name="Fouks B."/>
        </authorList>
    </citation>
    <scope>NUCLEOTIDE SEQUENCE</scope>
    <source>
        <strain evidence="2">Stay&amp;Tobe</strain>
        <tissue evidence="2">Testes</tissue>
    </source>
</reference>
<dbReference type="Proteomes" id="UP001233999">
    <property type="component" value="Unassembled WGS sequence"/>
</dbReference>
<dbReference type="InterPro" id="IPR018247">
    <property type="entry name" value="EF_Hand_1_Ca_BS"/>
</dbReference>
<evidence type="ECO:0008006" key="4">
    <source>
        <dbReference type="Google" id="ProtNLM"/>
    </source>
</evidence>
<dbReference type="InterPro" id="IPR011992">
    <property type="entry name" value="EF-hand-dom_pair"/>
</dbReference>
<accession>A0AAD8EA40</accession>
<proteinExistence type="predicted"/>
<feature type="non-terminal residue" evidence="2">
    <location>
        <position position="75"/>
    </location>
</feature>
<name>A0AAD8EA40_DIPPU</name>
<dbReference type="AlphaFoldDB" id="A0AAD8EA40"/>
<keyword evidence="1" id="KW-0106">Calcium</keyword>
<comment type="caution">
    <text evidence="2">The sequence shown here is derived from an EMBL/GenBank/DDBJ whole genome shotgun (WGS) entry which is preliminary data.</text>
</comment>
<reference evidence="2" key="1">
    <citation type="journal article" date="2023" name="IScience">
        <title>Live-bearing cockroach genome reveals convergent evolutionary mechanisms linked to viviparity in insects and beyond.</title>
        <authorList>
            <person name="Fouks B."/>
            <person name="Harrison M.C."/>
            <person name="Mikhailova A.A."/>
            <person name="Marchal E."/>
            <person name="English S."/>
            <person name="Carruthers M."/>
            <person name="Jennings E.C."/>
            <person name="Chiamaka E.L."/>
            <person name="Frigard R.A."/>
            <person name="Pippel M."/>
            <person name="Attardo G.M."/>
            <person name="Benoit J.B."/>
            <person name="Bornberg-Bauer E."/>
            <person name="Tobe S.S."/>
        </authorList>
    </citation>
    <scope>NUCLEOTIDE SEQUENCE</scope>
    <source>
        <strain evidence="2">Stay&amp;Tobe</strain>
    </source>
</reference>
<evidence type="ECO:0000256" key="1">
    <source>
        <dbReference type="ARBA" id="ARBA00022837"/>
    </source>
</evidence>
<keyword evidence="3" id="KW-1185">Reference proteome</keyword>